<keyword evidence="8" id="KW-1185">Reference proteome</keyword>
<dbReference type="PANTHER" id="PTHR24345:SF0">
    <property type="entry name" value="CELL CYCLE SERINE_THREONINE-PROTEIN KINASE CDC5_MSD2"/>
    <property type="match status" value="1"/>
</dbReference>
<sequence>MIQNRYKVIEKLSNGSSSTCYLCEDTTESCKVVLKIIPRTEKYSEENFMNETKMLEQCSNPAVIRVYGTIITKDEFVLILEPGIDDLLNFIQKNGPLSEKKARTYFNNLTQALKVIHSQGIVHNDVKLENMVITKDDKIKLIDFGLSEKLNDGQKSKSPKGTFHYLAPESMMFKPHDAKSDVWSLGVSLFTALTGEFPFDGKDEYEYSMSALQKQPKMELLEKHHVSGSLSKLICKMLEKKPEKRISIQDCDKFDWL</sequence>
<evidence type="ECO:0000256" key="3">
    <source>
        <dbReference type="ARBA" id="ARBA00022741"/>
    </source>
</evidence>
<reference evidence="7 8" key="1">
    <citation type="submission" date="2024-04" db="EMBL/GenBank/DDBJ databases">
        <title>Tritrichomonas musculus Genome.</title>
        <authorList>
            <person name="Alves-Ferreira E."/>
            <person name="Grigg M."/>
            <person name="Lorenzi H."/>
            <person name="Galac M."/>
        </authorList>
    </citation>
    <scope>NUCLEOTIDE SEQUENCE [LARGE SCALE GENOMIC DNA]</scope>
    <source>
        <strain evidence="7 8">EAF2021</strain>
    </source>
</reference>
<evidence type="ECO:0000256" key="1">
    <source>
        <dbReference type="ARBA" id="ARBA00022527"/>
    </source>
</evidence>
<organism evidence="7 8">
    <name type="scientific">Tritrichomonas musculus</name>
    <dbReference type="NCBI Taxonomy" id="1915356"/>
    <lineage>
        <taxon>Eukaryota</taxon>
        <taxon>Metamonada</taxon>
        <taxon>Parabasalia</taxon>
        <taxon>Tritrichomonadida</taxon>
        <taxon>Tritrichomonadidae</taxon>
        <taxon>Tritrichomonas</taxon>
    </lineage>
</organism>
<keyword evidence="2" id="KW-0808">Transferase</keyword>
<feature type="domain" description="Protein kinase" evidence="6">
    <location>
        <begin position="6"/>
        <end position="257"/>
    </location>
</feature>
<dbReference type="SUPFAM" id="SSF56112">
    <property type="entry name" value="Protein kinase-like (PK-like)"/>
    <property type="match status" value="1"/>
</dbReference>
<keyword evidence="1" id="KW-0723">Serine/threonine-protein kinase</keyword>
<dbReference type="PROSITE" id="PS00108">
    <property type="entry name" value="PROTEIN_KINASE_ST"/>
    <property type="match status" value="1"/>
</dbReference>
<keyword evidence="3" id="KW-0547">Nucleotide-binding</keyword>
<dbReference type="InterPro" id="IPR000719">
    <property type="entry name" value="Prot_kinase_dom"/>
</dbReference>
<dbReference type="SMART" id="SM00220">
    <property type="entry name" value="S_TKc"/>
    <property type="match status" value="1"/>
</dbReference>
<evidence type="ECO:0000256" key="5">
    <source>
        <dbReference type="ARBA" id="ARBA00022840"/>
    </source>
</evidence>
<gene>
    <name evidence="7" type="ORF">M9Y10_041192</name>
</gene>
<comment type="caution">
    <text evidence="7">The sequence shown here is derived from an EMBL/GenBank/DDBJ whole genome shotgun (WGS) entry which is preliminary data.</text>
</comment>
<protein>
    <recommendedName>
        <fullName evidence="6">Protein kinase domain-containing protein</fullName>
    </recommendedName>
</protein>
<keyword evidence="5" id="KW-0067">ATP-binding</keyword>
<dbReference type="PIRSF" id="PIRSF000654">
    <property type="entry name" value="Integrin-linked_kinase"/>
    <property type="match status" value="1"/>
</dbReference>
<evidence type="ECO:0000313" key="7">
    <source>
        <dbReference type="EMBL" id="KAK8885739.1"/>
    </source>
</evidence>
<name>A0ABR2K3S7_9EUKA</name>
<keyword evidence="4" id="KW-0418">Kinase</keyword>
<dbReference type="InterPro" id="IPR011009">
    <property type="entry name" value="Kinase-like_dom_sf"/>
</dbReference>
<evidence type="ECO:0000256" key="4">
    <source>
        <dbReference type="ARBA" id="ARBA00022777"/>
    </source>
</evidence>
<dbReference type="Proteomes" id="UP001470230">
    <property type="component" value="Unassembled WGS sequence"/>
</dbReference>
<dbReference type="EMBL" id="JAPFFF010000007">
    <property type="protein sequence ID" value="KAK8885739.1"/>
    <property type="molecule type" value="Genomic_DNA"/>
</dbReference>
<dbReference type="Pfam" id="PF00069">
    <property type="entry name" value="Pkinase"/>
    <property type="match status" value="1"/>
</dbReference>
<evidence type="ECO:0000313" key="8">
    <source>
        <dbReference type="Proteomes" id="UP001470230"/>
    </source>
</evidence>
<dbReference type="InterPro" id="IPR008271">
    <property type="entry name" value="Ser/Thr_kinase_AS"/>
</dbReference>
<accession>A0ABR2K3S7</accession>
<proteinExistence type="predicted"/>
<dbReference type="Gene3D" id="1.10.510.10">
    <property type="entry name" value="Transferase(Phosphotransferase) domain 1"/>
    <property type="match status" value="1"/>
</dbReference>
<dbReference type="PROSITE" id="PS50011">
    <property type="entry name" value="PROTEIN_KINASE_DOM"/>
    <property type="match status" value="1"/>
</dbReference>
<evidence type="ECO:0000259" key="6">
    <source>
        <dbReference type="PROSITE" id="PS50011"/>
    </source>
</evidence>
<evidence type="ECO:0000256" key="2">
    <source>
        <dbReference type="ARBA" id="ARBA00022679"/>
    </source>
</evidence>
<dbReference type="PANTHER" id="PTHR24345">
    <property type="entry name" value="SERINE/THREONINE-PROTEIN KINASE PLK"/>
    <property type="match status" value="1"/>
</dbReference>